<name>A0AAW2PGQ3_9LAMI</name>
<organism evidence="2">
    <name type="scientific">Sesamum angustifolium</name>
    <dbReference type="NCBI Taxonomy" id="2727405"/>
    <lineage>
        <taxon>Eukaryota</taxon>
        <taxon>Viridiplantae</taxon>
        <taxon>Streptophyta</taxon>
        <taxon>Embryophyta</taxon>
        <taxon>Tracheophyta</taxon>
        <taxon>Spermatophyta</taxon>
        <taxon>Magnoliopsida</taxon>
        <taxon>eudicotyledons</taxon>
        <taxon>Gunneridae</taxon>
        <taxon>Pentapetalae</taxon>
        <taxon>asterids</taxon>
        <taxon>lamiids</taxon>
        <taxon>Lamiales</taxon>
        <taxon>Pedaliaceae</taxon>
        <taxon>Sesamum</taxon>
    </lineage>
</organism>
<protein>
    <submittedName>
        <fullName evidence="2">Uncharacterized protein</fullName>
    </submittedName>
</protein>
<comment type="caution">
    <text evidence="2">The sequence shown here is derived from an EMBL/GenBank/DDBJ whole genome shotgun (WGS) entry which is preliminary data.</text>
</comment>
<gene>
    <name evidence="2" type="ORF">Sangu_0997100</name>
</gene>
<accession>A0AAW2PGQ3</accession>
<sequence length="51" mass="5883">MEVFEKAYKKKDDDRWSSSRGDVFEVVGGTPETREQQRRTCTLVPSAHVPK</sequence>
<evidence type="ECO:0000256" key="1">
    <source>
        <dbReference type="SAM" id="MobiDB-lite"/>
    </source>
</evidence>
<dbReference type="AlphaFoldDB" id="A0AAW2PGQ3"/>
<evidence type="ECO:0000313" key="2">
    <source>
        <dbReference type="EMBL" id="KAL0354158.1"/>
    </source>
</evidence>
<proteinExistence type="predicted"/>
<reference evidence="2" key="1">
    <citation type="submission" date="2020-06" db="EMBL/GenBank/DDBJ databases">
        <authorList>
            <person name="Li T."/>
            <person name="Hu X."/>
            <person name="Zhang T."/>
            <person name="Song X."/>
            <person name="Zhang H."/>
            <person name="Dai N."/>
            <person name="Sheng W."/>
            <person name="Hou X."/>
            <person name="Wei L."/>
        </authorList>
    </citation>
    <scope>NUCLEOTIDE SEQUENCE</scope>
    <source>
        <strain evidence="2">G01</strain>
        <tissue evidence="2">Leaf</tissue>
    </source>
</reference>
<feature type="region of interest" description="Disordered" evidence="1">
    <location>
        <begin position="30"/>
        <end position="51"/>
    </location>
</feature>
<dbReference type="EMBL" id="JACGWK010000005">
    <property type="protein sequence ID" value="KAL0354158.1"/>
    <property type="molecule type" value="Genomic_DNA"/>
</dbReference>
<reference evidence="2" key="2">
    <citation type="journal article" date="2024" name="Plant">
        <title>Genomic evolution and insights into agronomic trait innovations of Sesamum species.</title>
        <authorList>
            <person name="Miao H."/>
            <person name="Wang L."/>
            <person name="Qu L."/>
            <person name="Liu H."/>
            <person name="Sun Y."/>
            <person name="Le M."/>
            <person name="Wang Q."/>
            <person name="Wei S."/>
            <person name="Zheng Y."/>
            <person name="Lin W."/>
            <person name="Duan Y."/>
            <person name="Cao H."/>
            <person name="Xiong S."/>
            <person name="Wang X."/>
            <person name="Wei L."/>
            <person name="Li C."/>
            <person name="Ma Q."/>
            <person name="Ju M."/>
            <person name="Zhao R."/>
            <person name="Li G."/>
            <person name="Mu C."/>
            <person name="Tian Q."/>
            <person name="Mei H."/>
            <person name="Zhang T."/>
            <person name="Gao T."/>
            <person name="Zhang H."/>
        </authorList>
    </citation>
    <scope>NUCLEOTIDE SEQUENCE</scope>
    <source>
        <strain evidence="2">G01</strain>
    </source>
</reference>